<dbReference type="GO" id="GO:0000978">
    <property type="term" value="F:RNA polymerase II cis-regulatory region sequence-specific DNA binding"/>
    <property type="evidence" value="ECO:0007669"/>
    <property type="project" value="TreeGrafter"/>
</dbReference>
<dbReference type="PROSITE" id="PS50090">
    <property type="entry name" value="MYB_LIKE"/>
    <property type="match status" value="3"/>
</dbReference>
<evidence type="ECO:0008006" key="12">
    <source>
        <dbReference type="Google" id="ProtNLM"/>
    </source>
</evidence>
<keyword evidence="3" id="KW-0804">Transcription</keyword>
<evidence type="ECO:0000313" key="11">
    <source>
        <dbReference type="Proteomes" id="UP000308652"/>
    </source>
</evidence>
<feature type="region of interest" description="Disordered" evidence="6">
    <location>
        <begin position="158"/>
        <end position="204"/>
    </location>
</feature>
<feature type="domain" description="HTH myb-type" evidence="9">
    <location>
        <begin position="1"/>
        <end position="50"/>
    </location>
</feature>
<dbReference type="InterPro" id="IPR009057">
    <property type="entry name" value="Homeodomain-like_sf"/>
</dbReference>
<dbReference type="PANTHER" id="PTHR46621">
    <property type="entry name" value="SNRNA-ACTIVATING PROTEIN COMPLEX SUBUNIT 4"/>
    <property type="match status" value="1"/>
</dbReference>
<keyword evidence="4" id="KW-0539">Nucleus</keyword>
<evidence type="ECO:0000256" key="4">
    <source>
        <dbReference type="ARBA" id="ARBA00023242"/>
    </source>
</evidence>
<evidence type="ECO:0000256" key="1">
    <source>
        <dbReference type="ARBA" id="ARBA00023015"/>
    </source>
</evidence>
<feature type="region of interest" description="Disordered" evidence="6">
    <location>
        <begin position="255"/>
        <end position="289"/>
    </location>
</feature>
<feature type="domain" description="HTH myb-type" evidence="9">
    <location>
        <begin position="110"/>
        <end position="159"/>
    </location>
</feature>
<dbReference type="GO" id="GO:0001006">
    <property type="term" value="F:RNA polymerase III type 3 promoter sequence-specific DNA binding"/>
    <property type="evidence" value="ECO:0007669"/>
    <property type="project" value="TreeGrafter"/>
</dbReference>
<feature type="region of interest" description="Disordered" evidence="6">
    <location>
        <begin position="446"/>
        <end position="473"/>
    </location>
</feature>
<keyword evidence="5" id="KW-0479">Metal-binding</keyword>
<dbReference type="Pfam" id="PF13921">
    <property type="entry name" value="Myb_DNA-bind_6"/>
    <property type="match status" value="1"/>
</dbReference>
<keyword evidence="1" id="KW-0805">Transcription regulation</keyword>
<sequence>MAERNVGRAWSEEEDKLLTDAVNKHGEQDNWKTIALSVPGRTNKACRKRWLHSLSPTVKKSAWTAEEDKLLIDLFAKLGAKWSNIARQIPGRTDDACSKRYREALDPSLKKDEWTIEEDTKLLEAYARLGGKWGQISQEFGRSGLGCRNRWRLLERKKKASPMQGGQLVQQESSGHSLGSQGSEISVSQDERRDQSQDSATASEQSCFYYPPESYVGFPSEATSDIAYIFRQPGIEEVRPVHAQVAPFQVSSTSSLSAALSDPPPVHQPLPPVSILPEDRSETASSSSLWSSPAFSSAAEMSQDGAMALDDFQDEGLPYLGQMFTHHQQPNFNQQYYQPSIRESGMYSSISPISYPDTPLPDSPQFFHSDGSWAKSPSTHLMAIFEQLPHMAPTPPITEHPDNQSSTASTPYHHFTSLSPTPSPNPGSLIELPLPEQPAQRSLLFSTHHGTASQPIRRRKTTSKRNTKLSQIKPGGRLSSALTLCDPTLRPYACGRERCWPADAVTSSACYPTSKELFDHVKDDHVHDLPGDKPYRCALAGCGKSWKSINGLQYHLQISTVHFRHAVSSRFSAPATGVAEETSATGSSTETESENIVSDRIFPCTQLDCCKVYRQASGLRYHLKHGHPEHLPAQLPTVPPALARHLSTKTKKPRRKPVSAAASESTDS</sequence>
<dbReference type="PROSITE" id="PS51294">
    <property type="entry name" value="HTH_MYB"/>
    <property type="match status" value="3"/>
</dbReference>
<dbReference type="Gene3D" id="1.10.10.60">
    <property type="entry name" value="Homeodomain-like"/>
    <property type="match status" value="3"/>
</dbReference>
<evidence type="ECO:0000259" key="9">
    <source>
        <dbReference type="PROSITE" id="PS51294"/>
    </source>
</evidence>
<feature type="domain" description="HTH myb-type" evidence="9">
    <location>
        <begin position="55"/>
        <end position="109"/>
    </location>
</feature>
<dbReference type="EMBL" id="ML213595">
    <property type="protein sequence ID" value="TFK41278.1"/>
    <property type="molecule type" value="Genomic_DNA"/>
</dbReference>
<dbReference type="OrthoDB" id="2143914at2759"/>
<dbReference type="PROSITE" id="PS00028">
    <property type="entry name" value="ZINC_FINGER_C2H2_1"/>
    <property type="match status" value="1"/>
</dbReference>
<feature type="domain" description="C2H2-type" evidence="8">
    <location>
        <begin position="602"/>
        <end position="632"/>
    </location>
</feature>
<keyword evidence="2" id="KW-0238">DNA-binding</keyword>
<evidence type="ECO:0000256" key="5">
    <source>
        <dbReference type="PROSITE-ProRule" id="PRU00042"/>
    </source>
</evidence>
<dbReference type="Proteomes" id="UP000308652">
    <property type="component" value="Unassembled WGS sequence"/>
</dbReference>
<dbReference type="CDD" id="cd00167">
    <property type="entry name" value="SANT"/>
    <property type="match status" value="2"/>
</dbReference>
<feature type="compositionally biased region" description="Low complexity" evidence="6">
    <location>
        <begin position="579"/>
        <end position="590"/>
    </location>
</feature>
<feature type="region of interest" description="Disordered" evidence="6">
    <location>
        <begin position="391"/>
        <end position="430"/>
    </location>
</feature>
<protein>
    <recommendedName>
        <fullName evidence="12">Homeodomain-like protein</fullName>
    </recommendedName>
</protein>
<dbReference type="SUPFAM" id="SSF46689">
    <property type="entry name" value="Homeodomain-like"/>
    <property type="match status" value="2"/>
</dbReference>
<feature type="domain" description="Myb-like" evidence="7">
    <location>
        <begin position="55"/>
        <end position="105"/>
    </location>
</feature>
<keyword evidence="5" id="KW-0863">Zinc-finger</keyword>
<dbReference type="SMART" id="SM00717">
    <property type="entry name" value="SANT"/>
    <property type="match status" value="3"/>
</dbReference>
<keyword evidence="11" id="KW-1185">Reference proteome</keyword>
<dbReference type="GO" id="GO:0019185">
    <property type="term" value="C:snRNA-activating protein complex"/>
    <property type="evidence" value="ECO:0007669"/>
    <property type="project" value="TreeGrafter"/>
</dbReference>
<dbReference type="PROSITE" id="PS50157">
    <property type="entry name" value="ZINC_FINGER_C2H2_2"/>
    <property type="match status" value="2"/>
</dbReference>
<feature type="compositionally biased region" description="Basic residues" evidence="6">
    <location>
        <begin position="646"/>
        <end position="657"/>
    </location>
</feature>
<evidence type="ECO:0000259" key="8">
    <source>
        <dbReference type="PROSITE" id="PS50157"/>
    </source>
</evidence>
<evidence type="ECO:0000256" key="6">
    <source>
        <dbReference type="SAM" id="MobiDB-lite"/>
    </source>
</evidence>
<feature type="domain" description="Myb-like" evidence="7">
    <location>
        <begin position="10"/>
        <end position="54"/>
    </location>
</feature>
<gene>
    <name evidence="10" type="ORF">BDQ12DRAFT_704016</name>
</gene>
<feature type="compositionally biased region" description="Pro residues" evidence="6">
    <location>
        <begin position="262"/>
        <end position="274"/>
    </location>
</feature>
<feature type="region of interest" description="Disordered" evidence="6">
    <location>
        <begin position="646"/>
        <end position="668"/>
    </location>
</feature>
<feature type="compositionally biased region" description="Basic residues" evidence="6">
    <location>
        <begin position="456"/>
        <end position="467"/>
    </location>
</feature>
<evidence type="ECO:0000313" key="10">
    <source>
        <dbReference type="EMBL" id="TFK41278.1"/>
    </source>
</evidence>
<feature type="domain" description="C2H2-type" evidence="8">
    <location>
        <begin position="535"/>
        <end position="562"/>
    </location>
</feature>
<evidence type="ECO:0000259" key="7">
    <source>
        <dbReference type="PROSITE" id="PS50090"/>
    </source>
</evidence>
<dbReference type="STRING" id="68775.A0A5C3MBS2"/>
<dbReference type="InterPro" id="IPR001005">
    <property type="entry name" value="SANT/Myb"/>
</dbReference>
<evidence type="ECO:0000256" key="3">
    <source>
        <dbReference type="ARBA" id="ARBA00023163"/>
    </source>
</evidence>
<dbReference type="PANTHER" id="PTHR46621:SF1">
    <property type="entry name" value="SNRNA-ACTIVATING PROTEIN COMPLEX SUBUNIT 4"/>
    <property type="match status" value="1"/>
</dbReference>
<feature type="compositionally biased region" description="Polar residues" evidence="6">
    <location>
        <begin position="167"/>
        <end position="188"/>
    </location>
</feature>
<dbReference type="GO" id="GO:0042796">
    <property type="term" value="P:snRNA transcription by RNA polymerase III"/>
    <property type="evidence" value="ECO:0007669"/>
    <property type="project" value="TreeGrafter"/>
</dbReference>
<dbReference type="AlphaFoldDB" id="A0A5C3MBS2"/>
<dbReference type="GO" id="GO:0042795">
    <property type="term" value="P:snRNA transcription by RNA polymerase II"/>
    <property type="evidence" value="ECO:0007669"/>
    <property type="project" value="TreeGrafter"/>
</dbReference>
<accession>A0A5C3MBS2</accession>
<organism evidence="10 11">
    <name type="scientific">Crucibulum laeve</name>
    <dbReference type="NCBI Taxonomy" id="68775"/>
    <lineage>
        <taxon>Eukaryota</taxon>
        <taxon>Fungi</taxon>
        <taxon>Dikarya</taxon>
        <taxon>Basidiomycota</taxon>
        <taxon>Agaricomycotina</taxon>
        <taxon>Agaricomycetes</taxon>
        <taxon>Agaricomycetidae</taxon>
        <taxon>Agaricales</taxon>
        <taxon>Agaricineae</taxon>
        <taxon>Nidulariaceae</taxon>
        <taxon>Crucibulum</taxon>
    </lineage>
</organism>
<feature type="compositionally biased region" description="Polar residues" evidence="6">
    <location>
        <begin position="403"/>
        <end position="420"/>
    </location>
</feature>
<dbReference type="Gene3D" id="3.30.160.60">
    <property type="entry name" value="Classic Zinc Finger"/>
    <property type="match status" value="1"/>
</dbReference>
<dbReference type="InterPro" id="IPR017930">
    <property type="entry name" value="Myb_dom"/>
</dbReference>
<feature type="domain" description="Myb-like" evidence="7">
    <location>
        <begin position="106"/>
        <end position="155"/>
    </location>
</feature>
<dbReference type="InterPro" id="IPR013087">
    <property type="entry name" value="Znf_C2H2_type"/>
</dbReference>
<feature type="region of interest" description="Disordered" evidence="6">
    <location>
        <begin position="574"/>
        <end position="594"/>
    </location>
</feature>
<dbReference type="InterPro" id="IPR051575">
    <property type="entry name" value="Myb-like_DNA-bd"/>
</dbReference>
<name>A0A5C3MBS2_9AGAR</name>
<proteinExistence type="predicted"/>
<keyword evidence="5" id="KW-0862">Zinc</keyword>
<dbReference type="Pfam" id="PF00249">
    <property type="entry name" value="Myb_DNA-binding"/>
    <property type="match status" value="1"/>
</dbReference>
<reference evidence="10 11" key="1">
    <citation type="journal article" date="2019" name="Nat. Ecol. Evol.">
        <title>Megaphylogeny resolves global patterns of mushroom evolution.</title>
        <authorList>
            <person name="Varga T."/>
            <person name="Krizsan K."/>
            <person name="Foldi C."/>
            <person name="Dima B."/>
            <person name="Sanchez-Garcia M."/>
            <person name="Sanchez-Ramirez S."/>
            <person name="Szollosi G.J."/>
            <person name="Szarkandi J.G."/>
            <person name="Papp V."/>
            <person name="Albert L."/>
            <person name="Andreopoulos W."/>
            <person name="Angelini C."/>
            <person name="Antonin V."/>
            <person name="Barry K.W."/>
            <person name="Bougher N.L."/>
            <person name="Buchanan P."/>
            <person name="Buyck B."/>
            <person name="Bense V."/>
            <person name="Catcheside P."/>
            <person name="Chovatia M."/>
            <person name="Cooper J."/>
            <person name="Damon W."/>
            <person name="Desjardin D."/>
            <person name="Finy P."/>
            <person name="Geml J."/>
            <person name="Haridas S."/>
            <person name="Hughes K."/>
            <person name="Justo A."/>
            <person name="Karasinski D."/>
            <person name="Kautmanova I."/>
            <person name="Kiss B."/>
            <person name="Kocsube S."/>
            <person name="Kotiranta H."/>
            <person name="LaButti K.M."/>
            <person name="Lechner B.E."/>
            <person name="Liimatainen K."/>
            <person name="Lipzen A."/>
            <person name="Lukacs Z."/>
            <person name="Mihaltcheva S."/>
            <person name="Morgado L.N."/>
            <person name="Niskanen T."/>
            <person name="Noordeloos M.E."/>
            <person name="Ohm R.A."/>
            <person name="Ortiz-Santana B."/>
            <person name="Ovrebo C."/>
            <person name="Racz N."/>
            <person name="Riley R."/>
            <person name="Savchenko A."/>
            <person name="Shiryaev A."/>
            <person name="Soop K."/>
            <person name="Spirin V."/>
            <person name="Szebenyi C."/>
            <person name="Tomsovsky M."/>
            <person name="Tulloss R.E."/>
            <person name="Uehling J."/>
            <person name="Grigoriev I.V."/>
            <person name="Vagvolgyi C."/>
            <person name="Papp T."/>
            <person name="Martin F.M."/>
            <person name="Miettinen O."/>
            <person name="Hibbett D.S."/>
            <person name="Nagy L.G."/>
        </authorList>
    </citation>
    <scope>NUCLEOTIDE SEQUENCE [LARGE SCALE GENOMIC DNA]</scope>
    <source>
        <strain evidence="10 11">CBS 166.37</strain>
    </source>
</reference>
<dbReference type="GO" id="GO:0008270">
    <property type="term" value="F:zinc ion binding"/>
    <property type="evidence" value="ECO:0007669"/>
    <property type="project" value="UniProtKB-KW"/>
</dbReference>
<dbReference type="SMART" id="SM00355">
    <property type="entry name" value="ZnF_C2H2"/>
    <property type="match status" value="3"/>
</dbReference>
<evidence type="ECO:0000256" key="2">
    <source>
        <dbReference type="ARBA" id="ARBA00023125"/>
    </source>
</evidence>